<feature type="compositionally biased region" description="Basic residues" evidence="1">
    <location>
        <begin position="90"/>
        <end position="102"/>
    </location>
</feature>
<organism evidence="2 3">
    <name type="scientific">Tuber aestivum</name>
    <name type="common">summer truffle</name>
    <dbReference type="NCBI Taxonomy" id="59557"/>
    <lineage>
        <taxon>Eukaryota</taxon>
        <taxon>Fungi</taxon>
        <taxon>Dikarya</taxon>
        <taxon>Ascomycota</taxon>
        <taxon>Pezizomycotina</taxon>
        <taxon>Pezizomycetes</taxon>
        <taxon>Pezizales</taxon>
        <taxon>Tuberaceae</taxon>
        <taxon>Tuber</taxon>
    </lineage>
</organism>
<dbReference type="AlphaFoldDB" id="A0A292PKV3"/>
<evidence type="ECO:0000256" key="1">
    <source>
        <dbReference type="SAM" id="MobiDB-lite"/>
    </source>
</evidence>
<dbReference type="Proteomes" id="UP001412239">
    <property type="component" value="Unassembled WGS sequence"/>
</dbReference>
<feature type="region of interest" description="Disordered" evidence="1">
    <location>
        <begin position="84"/>
        <end position="108"/>
    </location>
</feature>
<gene>
    <name evidence="2" type="ORF">GSTUAT00008781001</name>
</gene>
<sequence>MECPARAFGSESSVGAHLRTGNSPFEYFIPVPERFMPTCTYITAICTVRFLDRPFHRMWLYLGTARGGAVCPNLGASDISPIFLKSRTGGGKKRERKKKGKKEKSSAR</sequence>
<protein>
    <submittedName>
        <fullName evidence="2">Uncharacterized protein</fullName>
    </submittedName>
</protein>
<reference evidence="2" key="1">
    <citation type="submission" date="2015-10" db="EMBL/GenBank/DDBJ databases">
        <authorList>
            <person name="Regsiter A."/>
            <person name="william w."/>
        </authorList>
    </citation>
    <scope>NUCLEOTIDE SEQUENCE</scope>
    <source>
        <strain evidence="2">Montdore</strain>
    </source>
</reference>
<proteinExistence type="predicted"/>
<evidence type="ECO:0000313" key="3">
    <source>
        <dbReference type="Proteomes" id="UP001412239"/>
    </source>
</evidence>
<keyword evidence="3" id="KW-1185">Reference proteome</keyword>
<name>A0A292PKV3_9PEZI</name>
<dbReference type="EMBL" id="LN891246">
    <property type="protein sequence ID" value="CUS07127.1"/>
    <property type="molecule type" value="Genomic_DNA"/>
</dbReference>
<accession>A0A292PKV3</accession>
<evidence type="ECO:0000313" key="2">
    <source>
        <dbReference type="EMBL" id="CUS07127.1"/>
    </source>
</evidence>